<keyword evidence="2" id="KW-0012">Acyltransferase</keyword>
<accession>A0A318MXW8</accession>
<dbReference type="SUPFAM" id="SSF55729">
    <property type="entry name" value="Acyl-CoA N-acyltransferases (Nat)"/>
    <property type="match status" value="1"/>
</dbReference>
<sequence>MIQIRHALITDLNSILQIVNREIIYGTAFWMTKVRTYDEQLVWFENHEKEGFPIFVAVNEQQKILGFATYGHFRAYDGYKHTVEHSVYLIPEAQGQGLGKKLMKHLVNYASQNNVHVMVAAITANNQASIRLHEWFGFKHAGILPQTGIKFEKWLDLLFMYKIIN</sequence>
<dbReference type="OrthoDB" id="5459937at2"/>
<dbReference type="InterPro" id="IPR016181">
    <property type="entry name" value="Acyl_CoA_acyltransferase"/>
</dbReference>
<comment type="caution">
    <text evidence="4">The sequence shown here is derived from an EMBL/GenBank/DDBJ whole genome shotgun (WGS) entry which is preliminary data.</text>
</comment>
<gene>
    <name evidence="4" type="ORF">DK869_00575</name>
</gene>
<dbReference type="AlphaFoldDB" id="A0A318MXW8"/>
<dbReference type="PANTHER" id="PTHR43072:SF23">
    <property type="entry name" value="UPF0039 PROTEIN C11D3.02C"/>
    <property type="match status" value="1"/>
</dbReference>
<dbReference type="CDD" id="cd04301">
    <property type="entry name" value="NAT_SF"/>
    <property type="match status" value="1"/>
</dbReference>
<dbReference type="InterPro" id="IPR000182">
    <property type="entry name" value="GNAT_dom"/>
</dbReference>
<evidence type="ECO:0000256" key="1">
    <source>
        <dbReference type="ARBA" id="ARBA00022679"/>
    </source>
</evidence>
<keyword evidence="1 4" id="KW-0808">Transferase</keyword>
<reference evidence="4 5" key="1">
    <citation type="submission" date="2018-05" db="EMBL/GenBank/DDBJ databases">
        <title>Reference genomes for bee gut microbiota database.</title>
        <authorList>
            <person name="Ellegaard K.M."/>
        </authorList>
    </citation>
    <scope>NUCLEOTIDE SEQUENCE [LARGE SCALE GENOMIC DNA]</scope>
    <source>
        <strain evidence="4 5">ESL0284</strain>
    </source>
</reference>
<protein>
    <submittedName>
        <fullName evidence="4">N-acetyltransferase</fullName>
    </submittedName>
</protein>
<name>A0A318MXW8_9PROT</name>
<organism evidence="4 5">
    <name type="scientific">Commensalibacter melissae</name>
    <dbReference type="NCBI Taxonomy" id="2070537"/>
    <lineage>
        <taxon>Bacteria</taxon>
        <taxon>Pseudomonadati</taxon>
        <taxon>Pseudomonadota</taxon>
        <taxon>Alphaproteobacteria</taxon>
        <taxon>Acetobacterales</taxon>
        <taxon>Acetobacteraceae</taxon>
    </lineage>
</organism>
<dbReference type="RefSeq" id="WP_110438061.1">
    <property type="nucleotide sequence ID" value="NZ_CP046393.1"/>
</dbReference>
<dbReference type="PANTHER" id="PTHR43072">
    <property type="entry name" value="N-ACETYLTRANSFERASE"/>
    <property type="match status" value="1"/>
</dbReference>
<evidence type="ECO:0000313" key="5">
    <source>
        <dbReference type="Proteomes" id="UP000247565"/>
    </source>
</evidence>
<proteinExistence type="predicted"/>
<dbReference type="Proteomes" id="UP000247565">
    <property type="component" value="Unassembled WGS sequence"/>
</dbReference>
<dbReference type="PROSITE" id="PS51186">
    <property type="entry name" value="GNAT"/>
    <property type="match status" value="1"/>
</dbReference>
<dbReference type="EMBL" id="QGLT01000001">
    <property type="protein sequence ID" value="PXZ01542.1"/>
    <property type="molecule type" value="Genomic_DNA"/>
</dbReference>
<evidence type="ECO:0000259" key="3">
    <source>
        <dbReference type="PROSITE" id="PS51186"/>
    </source>
</evidence>
<keyword evidence="5" id="KW-1185">Reference proteome</keyword>
<dbReference type="Pfam" id="PF13420">
    <property type="entry name" value="Acetyltransf_4"/>
    <property type="match status" value="1"/>
</dbReference>
<evidence type="ECO:0000313" key="4">
    <source>
        <dbReference type="EMBL" id="PXZ01542.1"/>
    </source>
</evidence>
<evidence type="ECO:0000256" key="2">
    <source>
        <dbReference type="ARBA" id="ARBA00023315"/>
    </source>
</evidence>
<dbReference type="GO" id="GO:0016747">
    <property type="term" value="F:acyltransferase activity, transferring groups other than amino-acyl groups"/>
    <property type="evidence" value="ECO:0007669"/>
    <property type="project" value="InterPro"/>
</dbReference>
<feature type="domain" description="N-acetyltransferase" evidence="3">
    <location>
        <begin position="2"/>
        <end position="156"/>
    </location>
</feature>
<dbReference type="Gene3D" id="3.40.630.30">
    <property type="match status" value="1"/>
</dbReference>